<keyword evidence="2" id="KW-1185">Reference proteome</keyword>
<dbReference type="Proteomes" id="UP000774326">
    <property type="component" value="Unassembled WGS sequence"/>
</dbReference>
<reference evidence="1" key="2">
    <citation type="submission" date="2021-01" db="EMBL/GenBank/DDBJ databases">
        <authorList>
            <person name="Schikora-Tamarit M.A."/>
        </authorList>
    </citation>
    <scope>NUCLEOTIDE SEQUENCE</scope>
    <source>
        <strain evidence="1">CBS2887</strain>
    </source>
</reference>
<evidence type="ECO:0000313" key="2">
    <source>
        <dbReference type="Proteomes" id="UP000774326"/>
    </source>
</evidence>
<protein>
    <submittedName>
        <fullName evidence="1">Uncharacterized protein</fullName>
    </submittedName>
</protein>
<dbReference type="AlphaFoldDB" id="A0A9P8Q4A4"/>
<dbReference type="EMBL" id="JAEUBG010003417">
    <property type="protein sequence ID" value="KAH3682750.1"/>
    <property type="molecule type" value="Genomic_DNA"/>
</dbReference>
<proteinExistence type="predicted"/>
<name>A0A9P8Q4A4_WICPI</name>
<reference evidence="1" key="1">
    <citation type="journal article" date="2021" name="Open Biol.">
        <title>Shared evolutionary footprints suggest mitochondrial oxidative damage underlies multiple complex I losses in fungi.</title>
        <authorList>
            <person name="Schikora-Tamarit M.A."/>
            <person name="Marcet-Houben M."/>
            <person name="Nosek J."/>
            <person name="Gabaldon T."/>
        </authorList>
    </citation>
    <scope>NUCLEOTIDE SEQUENCE</scope>
    <source>
        <strain evidence="1">CBS2887</strain>
    </source>
</reference>
<accession>A0A9P8Q4A4</accession>
<evidence type="ECO:0000313" key="1">
    <source>
        <dbReference type="EMBL" id="KAH3682750.1"/>
    </source>
</evidence>
<gene>
    <name evidence="1" type="ORF">WICPIJ_006285</name>
</gene>
<sequence>MMSSSVIDSMTGAVVLTIGSSSESLYFGKLMFLDFDLDLDWFSFLRIDVALSSSSSSSSAIDSLVSSISIKFCVDDATESLVPAGALPSNSFMKASKASNSPSSPFIETPSVSSCLICSSSS</sequence>
<comment type="caution">
    <text evidence="1">The sequence shown here is derived from an EMBL/GenBank/DDBJ whole genome shotgun (WGS) entry which is preliminary data.</text>
</comment>
<organism evidence="1 2">
    <name type="scientific">Wickerhamomyces pijperi</name>
    <name type="common">Yeast</name>
    <name type="synonym">Pichia pijperi</name>
    <dbReference type="NCBI Taxonomy" id="599730"/>
    <lineage>
        <taxon>Eukaryota</taxon>
        <taxon>Fungi</taxon>
        <taxon>Dikarya</taxon>
        <taxon>Ascomycota</taxon>
        <taxon>Saccharomycotina</taxon>
        <taxon>Saccharomycetes</taxon>
        <taxon>Phaffomycetales</taxon>
        <taxon>Wickerhamomycetaceae</taxon>
        <taxon>Wickerhamomyces</taxon>
    </lineage>
</organism>